<reference evidence="2 3" key="1">
    <citation type="submission" date="2017-05" db="EMBL/GenBank/DDBJ databases">
        <title>Functional genome analysis of Paenibacillus pasadenensis strain R16: insights on endophytic life style and antifungal activity.</title>
        <authorList>
            <person name="Passera A."/>
            <person name="Marcolungo L."/>
            <person name="Casati P."/>
            <person name="Brasca M."/>
            <person name="Quaglino F."/>
            <person name="Delledonne M."/>
        </authorList>
    </citation>
    <scope>NUCLEOTIDE SEQUENCE [LARGE SCALE GENOMIC DNA]</scope>
    <source>
        <strain evidence="2 3">R16</strain>
    </source>
</reference>
<evidence type="ECO:0000256" key="1">
    <source>
        <dbReference type="SAM" id="Phobius"/>
    </source>
</evidence>
<dbReference type="EMBL" id="NFEZ01000001">
    <property type="protein sequence ID" value="PLT48227.1"/>
    <property type="molecule type" value="Genomic_DNA"/>
</dbReference>
<comment type="caution">
    <text evidence="2">The sequence shown here is derived from an EMBL/GenBank/DDBJ whole genome shotgun (WGS) entry which is preliminary data.</text>
</comment>
<name>A0A2N5ND05_9BACL</name>
<keyword evidence="1" id="KW-1133">Transmembrane helix</keyword>
<dbReference type="RefSeq" id="WP_101807574.1">
    <property type="nucleotide sequence ID" value="NZ_NFEZ01000001.1"/>
</dbReference>
<evidence type="ECO:0000313" key="3">
    <source>
        <dbReference type="Proteomes" id="UP000234789"/>
    </source>
</evidence>
<accession>A0A2N5ND05</accession>
<sequence>MTHDLSSPQPEARSSRPLWKGHLIRWIVILLLAALSFSPFWSGWSRTPEGAANRLLYGFEYPPASLVSSLAGPDRVQAALLLDREHGLIHQVKLKRILGVLWSGSAIGISHPMDEDIAVNMLWSINNDRRKSTYMLAGQIGDGRIASIRIAWPDGNSSEPVFAEGFYQAFHVTPLKDGEPPYRGQVELQAYDKDGKLLYEVSESNREARFES</sequence>
<proteinExistence type="predicted"/>
<feature type="transmembrane region" description="Helical" evidence="1">
    <location>
        <begin position="23"/>
        <end position="44"/>
    </location>
</feature>
<keyword evidence="1" id="KW-0472">Membrane</keyword>
<protein>
    <submittedName>
        <fullName evidence="2">Uncharacterized protein</fullName>
    </submittedName>
</protein>
<evidence type="ECO:0000313" key="2">
    <source>
        <dbReference type="EMBL" id="PLT48227.1"/>
    </source>
</evidence>
<gene>
    <name evidence="2" type="ORF">B8V81_0359</name>
</gene>
<keyword evidence="3" id="KW-1185">Reference proteome</keyword>
<dbReference type="AlphaFoldDB" id="A0A2N5ND05"/>
<organism evidence="2 3">
    <name type="scientific">Paenibacillus pasadenensis</name>
    <dbReference type="NCBI Taxonomy" id="217090"/>
    <lineage>
        <taxon>Bacteria</taxon>
        <taxon>Bacillati</taxon>
        <taxon>Bacillota</taxon>
        <taxon>Bacilli</taxon>
        <taxon>Bacillales</taxon>
        <taxon>Paenibacillaceae</taxon>
        <taxon>Paenibacillus</taxon>
    </lineage>
</organism>
<dbReference type="Proteomes" id="UP000234789">
    <property type="component" value="Unassembled WGS sequence"/>
</dbReference>
<keyword evidence="1" id="KW-0812">Transmembrane</keyword>